<proteinExistence type="predicted"/>
<feature type="signal peptide" evidence="2">
    <location>
        <begin position="1"/>
        <end position="23"/>
    </location>
</feature>
<dbReference type="Proteomes" id="UP001355207">
    <property type="component" value="Chromosome 5"/>
</dbReference>
<dbReference type="RefSeq" id="XP_066075726.1">
    <property type="nucleotide sequence ID" value="XM_066219629.1"/>
</dbReference>
<feature type="chain" id="PRO_5043545255" evidence="2">
    <location>
        <begin position="24"/>
        <end position="342"/>
    </location>
</feature>
<sequence>MFTKTTLSVLSSLILFAPSVVEAALFQQLNAKLTFYYDIGDKGGCGNSPTDPVPKGWADSSGINAGVTYCEQQRGMSLNQIGTNRIVAFDQDKVWADPAQWCGREVKVYGPDGNELIMAEGPFYIWDSCQNCAGGGAILDVSGEAFVDANGGTCGGNNPTGYRYDVLDNYVIDPSEGLGGAAVGVGNGSSAGSDAAPTSTGEPSTLAEGTIAPSPVSIDNGSQASSVPIPITSAQTAQPSASSPVVSFGTASGTAGQASPTATSPSASAPTDVQPGNASSSTGVSGSNASGQYVSQGTHSSASPVSTGGSVAAIADSQSSVNTTSPGSTCRRRRKRRLHKFH</sequence>
<dbReference type="EMBL" id="CP144102">
    <property type="protein sequence ID" value="WWC88963.1"/>
    <property type="molecule type" value="Genomic_DNA"/>
</dbReference>
<evidence type="ECO:0000256" key="1">
    <source>
        <dbReference type="SAM" id="MobiDB-lite"/>
    </source>
</evidence>
<feature type="compositionally biased region" description="Low complexity" evidence="1">
    <location>
        <begin position="232"/>
        <end position="291"/>
    </location>
</feature>
<keyword evidence="4" id="KW-1185">Reference proteome</keyword>
<evidence type="ECO:0000256" key="2">
    <source>
        <dbReference type="SAM" id="SignalP"/>
    </source>
</evidence>
<protein>
    <submittedName>
        <fullName evidence="3">Uncharacterized protein</fullName>
    </submittedName>
</protein>
<name>A0AAX4JWR4_9TREE</name>
<reference evidence="3 4" key="1">
    <citation type="submission" date="2024-01" db="EMBL/GenBank/DDBJ databases">
        <title>Comparative genomics of Cryptococcus and Kwoniella reveals pathogenesis evolution and contrasting modes of karyotype evolution via chromosome fusion or intercentromeric recombination.</title>
        <authorList>
            <person name="Coelho M.A."/>
            <person name="David-Palma M."/>
            <person name="Shea T."/>
            <person name="Bowers K."/>
            <person name="McGinley-Smith S."/>
            <person name="Mohammad A.W."/>
            <person name="Gnirke A."/>
            <person name="Yurkov A.M."/>
            <person name="Nowrousian M."/>
            <person name="Sun S."/>
            <person name="Cuomo C.A."/>
            <person name="Heitman J."/>
        </authorList>
    </citation>
    <scope>NUCLEOTIDE SEQUENCE [LARGE SCALE GENOMIC DNA]</scope>
    <source>
        <strain evidence="3 4">CBS 6074</strain>
    </source>
</reference>
<feature type="compositionally biased region" description="Polar residues" evidence="1">
    <location>
        <begin position="217"/>
        <end position="226"/>
    </location>
</feature>
<dbReference type="AlphaFoldDB" id="A0AAX4JWR4"/>
<gene>
    <name evidence="3" type="ORF">L201_003878</name>
</gene>
<feature type="compositionally biased region" description="Polar residues" evidence="1">
    <location>
        <begin position="316"/>
        <end position="328"/>
    </location>
</feature>
<accession>A0AAX4JWR4</accession>
<feature type="compositionally biased region" description="Polar residues" evidence="1">
    <location>
        <begin position="292"/>
        <end position="309"/>
    </location>
</feature>
<keyword evidence="2" id="KW-0732">Signal</keyword>
<evidence type="ECO:0000313" key="3">
    <source>
        <dbReference type="EMBL" id="WWC88963.1"/>
    </source>
</evidence>
<dbReference type="GeneID" id="91094548"/>
<feature type="region of interest" description="Disordered" evidence="1">
    <location>
        <begin position="188"/>
        <end position="342"/>
    </location>
</feature>
<feature type="compositionally biased region" description="Basic residues" evidence="1">
    <location>
        <begin position="330"/>
        <end position="342"/>
    </location>
</feature>
<organism evidence="3 4">
    <name type="scientific">Kwoniella dendrophila CBS 6074</name>
    <dbReference type="NCBI Taxonomy" id="1295534"/>
    <lineage>
        <taxon>Eukaryota</taxon>
        <taxon>Fungi</taxon>
        <taxon>Dikarya</taxon>
        <taxon>Basidiomycota</taxon>
        <taxon>Agaricomycotina</taxon>
        <taxon>Tremellomycetes</taxon>
        <taxon>Tremellales</taxon>
        <taxon>Cryptococcaceae</taxon>
        <taxon>Kwoniella</taxon>
    </lineage>
</organism>
<evidence type="ECO:0000313" key="4">
    <source>
        <dbReference type="Proteomes" id="UP001355207"/>
    </source>
</evidence>